<keyword evidence="2" id="KW-0378">Hydrolase</keyword>
<protein>
    <submittedName>
        <fullName evidence="2">O-Glycosyl hydrolase</fullName>
    </submittedName>
</protein>
<name>A0A1I1MRG0_9FLAO</name>
<dbReference type="InterPro" id="IPR039743">
    <property type="entry name" value="6GAL/EXGAL"/>
</dbReference>
<dbReference type="PANTHER" id="PTHR42767">
    <property type="entry name" value="ENDO-BETA-1,6-GALACTANASE"/>
    <property type="match status" value="1"/>
</dbReference>
<dbReference type="InterPro" id="IPR039514">
    <property type="entry name" value="6GAL-like"/>
</dbReference>
<evidence type="ECO:0000259" key="1">
    <source>
        <dbReference type="Pfam" id="PF14587"/>
    </source>
</evidence>
<dbReference type="InterPro" id="IPR017853">
    <property type="entry name" value="GH"/>
</dbReference>
<dbReference type="PROSITE" id="PS51257">
    <property type="entry name" value="PROKAR_LIPOPROTEIN"/>
    <property type="match status" value="1"/>
</dbReference>
<dbReference type="GO" id="GO:0004553">
    <property type="term" value="F:hydrolase activity, hydrolyzing O-glycosyl compounds"/>
    <property type="evidence" value="ECO:0007669"/>
    <property type="project" value="InterPro"/>
</dbReference>
<dbReference type="EMBL" id="FOKV01000011">
    <property type="protein sequence ID" value="SFC87706.1"/>
    <property type="molecule type" value="Genomic_DNA"/>
</dbReference>
<evidence type="ECO:0000313" key="2">
    <source>
        <dbReference type="EMBL" id="SFC87706.1"/>
    </source>
</evidence>
<dbReference type="Proteomes" id="UP000199438">
    <property type="component" value="Unassembled WGS sequence"/>
</dbReference>
<dbReference type="SUPFAM" id="SSF51445">
    <property type="entry name" value="(Trans)glycosidases"/>
    <property type="match status" value="1"/>
</dbReference>
<keyword evidence="3" id="KW-1185">Reference proteome</keyword>
<dbReference type="PANTHER" id="PTHR42767:SF1">
    <property type="entry name" value="ENDO-BETA-1,6-GALACTANASE-LIKE DOMAIN-CONTAINING PROTEIN"/>
    <property type="match status" value="1"/>
</dbReference>
<gene>
    <name evidence="2" type="ORF">SAMN04487907_1115</name>
</gene>
<evidence type="ECO:0000313" key="3">
    <source>
        <dbReference type="Proteomes" id="UP000199438"/>
    </source>
</evidence>
<dbReference type="Gene3D" id="2.60.40.1180">
    <property type="entry name" value="Golgi alpha-mannosidase II"/>
    <property type="match status" value="1"/>
</dbReference>
<sequence length="548" mass="62103">MKWFDKGISRREIKFLSFIFLAVFVASCEQDNFTDPNAEIPENDGIILNFNTTFQSIDHFGASGGFQDQWVGEWPAESKEPIAELLFSNEVDNQGNPLGIGLTLWRTVIGDGAADQINSGFSPAAWFRETESYLNSDLTYDWSKQQGEQWFLSKAKEYGVEKFSAWATTPPYFLTENGYTFSTNDVAGFNCPEENYQAYADFLAEVMNYYASEGYDFETVSAFNETQYEWNANIGEATQSGTKAFNAEIAEFLRVANAVFDEKNVSTKLMISEAAQLRNLYEGSDNTTNQIEEFFNSSSPNYIGDLDHVSNHVAGHSYFSNATTNESVMQRRSLRSKIEQMGSGLDYWQTEYSILGSDYQQNQNINSFEEIDYALWLAKIIHTDLVFGNATGWSFWTALNQSSYEDHPFRFNLIFYESNVNGPSNTNGSFTPVKNLWALGNYSRFVRPDMLRFEVVDPDYRDALQSVDNFMISGYKSNREIVLVLINRTGSSRAINFEGYGDSFSVINDRFEMYTTSGSSNLERTEVSPVDLEIPAKSIVTLKAILVE</sequence>
<dbReference type="AlphaFoldDB" id="A0A1I1MRG0"/>
<dbReference type="Gene3D" id="3.20.20.80">
    <property type="entry name" value="Glycosidases"/>
    <property type="match status" value="1"/>
</dbReference>
<accession>A0A1I1MRG0</accession>
<feature type="domain" description="Endo-beta-1,6-galactanase-like" evidence="1">
    <location>
        <begin position="46"/>
        <end position="406"/>
    </location>
</feature>
<dbReference type="RefSeq" id="WP_092544766.1">
    <property type="nucleotide sequence ID" value="NZ_FOKV01000011.1"/>
</dbReference>
<dbReference type="STRING" id="1334022.SAMN04487907_1115"/>
<organism evidence="2 3">
    <name type="scientific">Zunongwangia mangrovi</name>
    <dbReference type="NCBI Taxonomy" id="1334022"/>
    <lineage>
        <taxon>Bacteria</taxon>
        <taxon>Pseudomonadati</taxon>
        <taxon>Bacteroidota</taxon>
        <taxon>Flavobacteriia</taxon>
        <taxon>Flavobacteriales</taxon>
        <taxon>Flavobacteriaceae</taxon>
        <taxon>Zunongwangia</taxon>
    </lineage>
</organism>
<reference evidence="3" key="1">
    <citation type="submission" date="2016-10" db="EMBL/GenBank/DDBJ databases">
        <authorList>
            <person name="Varghese N."/>
            <person name="Submissions S."/>
        </authorList>
    </citation>
    <scope>NUCLEOTIDE SEQUENCE [LARGE SCALE GENOMIC DNA]</scope>
    <source>
        <strain evidence="3">DSM 24499</strain>
    </source>
</reference>
<proteinExistence type="predicted"/>
<dbReference type="OrthoDB" id="9806701at2"/>
<dbReference type="Pfam" id="PF14587">
    <property type="entry name" value="Glyco_hydr_30_2"/>
    <property type="match status" value="1"/>
</dbReference>
<dbReference type="InterPro" id="IPR013780">
    <property type="entry name" value="Glyco_hydro_b"/>
</dbReference>